<dbReference type="RefSeq" id="WP_035256362.1">
    <property type="nucleotide sequence ID" value="NZ_JFKE01000002.1"/>
</dbReference>
<keyword evidence="1" id="KW-0472">Membrane</keyword>
<feature type="transmembrane region" description="Helical" evidence="1">
    <location>
        <begin position="12"/>
        <end position="29"/>
    </location>
</feature>
<keyword evidence="1" id="KW-1133">Transmembrane helix</keyword>
<dbReference type="AlphaFoldDB" id="A0A037ZJW0"/>
<protein>
    <recommendedName>
        <fullName evidence="4">Rod shape-determining protein MreD</fullName>
    </recommendedName>
</protein>
<dbReference type="EMBL" id="JFKE01000002">
    <property type="protein sequence ID" value="KAJ56378.1"/>
    <property type="molecule type" value="Genomic_DNA"/>
</dbReference>
<dbReference type="OrthoDB" id="7629477at2"/>
<evidence type="ECO:0008006" key="4">
    <source>
        <dbReference type="Google" id="ProtNLM"/>
    </source>
</evidence>
<evidence type="ECO:0000256" key="1">
    <source>
        <dbReference type="SAM" id="Phobius"/>
    </source>
</evidence>
<feature type="transmembrane region" description="Helical" evidence="1">
    <location>
        <begin position="64"/>
        <end position="88"/>
    </location>
</feature>
<dbReference type="Proteomes" id="UP000026249">
    <property type="component" value="Unassembled WGS sequence"/>
</dbReference>
<reference evidence="2 3" key="1">
    <citation type="submission" date="2014-03" db="EMBL/GenBank/DDBJ databases">
        <title>Draft Genome Sequence of Actibacterium mucosum KCTC 23349, a Marine Alphaproteobacterium with Complex Ionic Requirements Isolated from Mediterranean Seawater at Malvarrosa Beach, Valencia, Spain.</title>
        <authorList>
            <person name="Arahal D.R."/>
            <person name="Shao Z."/>
            <person name="Lai Q."/>
            <person name="Pujalte M.J."/>
        </authorList>
    </citation>
    <scope>NUCLEOTIDE SEQUENCE [LARGE SCALE GENOMIC DNA]</scope>
    <source>
        <strain evidence="2 3">KCTC 23349</strain>
    </source>
</reference>
<accession>A0A037ZJW0</accession>
<sequence length="179" mass="19575">MIDPVLTRRWTYWAIFIGLAGVILFFRLLPLSTSPRVLPGPDLLICLAFAWIQRRPDFVPPVLLAGIMLLADALLMRPLGLWAALVLLGAEFLRSRQNPSTEMPLPAECGFVAVVVLAITGIYALLLGVLGAAPPQFTMLLVQAFLTVAVYPLVVLFSVGILKIRKPTQSELEAARTAR</sequence>
<keyword evidence="3" id="KW-1185">Reference proteome</keyword>
<name>A0A037ZJW0_9RHOB</name>
<keyword evidence="1" id="KW-0812">Transmembrane</keyword>
<comment type="caution">
    <text evidence="2">The sequence shown here is derived from an EMBL/GenBank/DDBJ whole genome shotgun (WGS) entry which is preliminary data.</text>
</comment>
<feature type="transmembrane region" description="Helical" evidence="1">
    <location>
        <begin position="109"/>
        <end position="133"/>
    </location>
</feature>
<organism evidence="2 3">
    <name type="scientific">Actibacterium mucosum KCTC 23349</name>
    <dbReference type="NCBI Taxonomy" id="1454373"/>
    <lineage>
        <taxon>Bacteria</taxon>
        <taxon>Pseudomonadati</taxon>
        <taxon>Pseudomonadota</taxon>
        <taxon>Alphaproteobacteria</taxon>
        <taxon>Rhodobacterales</taxon>
        <taxon>Roseobacteraceae</taxon>
        <taxon>Actibacterium</taxon>
    </lineage>
</organism>
<dbReference type="STRING" id="1454373.ACMU_05385"/>
<proteinExistence type="predicted"/>
<evidence type="ECO:0000313" key="2">
    <source>
        <dbReference type="EMBL" id="KAJ56378.1"/>
    </source>
</evidence>
<evidence type="ECO:0000313" key="3">
    <source>
        <dbReference type="Proteomes" id="UP000026249"/>
    </source>
</evidence>
<feature type="transmembrane region" description="Helical" evidence="1">
    <location>
        <begin position="139"/>
        <end position="162"/>
    </location>
</feature>
<gene>
    <name evidence="2" type="ORF">ACMU_05385</name>
</gene>